<dbReference type="RefSeq" id="WP_103435396.1">
    <property type="nucleotide sequence ID" value="NZ_MIND01000018.1"/>
</dbReference>
<reference evidence="2 3" key="2">
    <citation type="submission" date="2018-03" db="EMBL/GenBank/DDBJ databases">
        <title>Draft genome of Pseudomonas putida strain KT-27.</title>
        <authorList>
            <person name="Yoshizawa S."/>
            <person name="Khan N.H."/>
            <person name="Nishimura M."/>
            <person name="Chiura H.X."/>
            <person name="Ogura Y."/>
            <person name="Hayashi T."/>
            <person name="Kogure K."/>
        </authorList>
    </citation>
    <scope>NUCLEOTIDE SEQUENCE [LARGE SCALE GENOMIC DNA]</scope>
    <source>
        <strain evidence="2 3">KT-27</strain>
    </source>
</reference>
<evidence type="ECO:0000313" key="2">
    <source>
        <dbReference type="EMBL" id="POF86869.1"/>
    </source>
</evidence>
<organism evidence="2 3">
    <name type="scientific">Pseudomonas putida</name>
    <name type="common">Arthrobacter siderocapsulatus</name>
    <dbReference type="NCBI Taxonomy" id="303"/>
    <lineage>
        <taxon>Bacteria</taxon>
        <taxon>Pseudomonadati</taxon>
        <taxon>Pseudomonadota</taxon>
        <taxon>Gammaproteobacteria</taxon>
        <taxon>Pseudomonadales</taxon>
        <taxon>Pseudomonadaceae</taxon>
        <taxon>Pseudomonas</taxon>
    </lineage>
</organism>
<evidence type="ECO:0000313" key="3">
    <source>
        <dbReference type="Proteomes" id="UP000237194"/>
    </source>
</evidence>
<dbReference type="Pfam" id="PF25583">
    <property type="entry name" value="WCX"/>
    <property type="match status" value="1"/>
</dbReference>
<proteinExistence type="predicted"/>
<evidence type="ECO:0000259" key="1">
    <source>
        <dbReference type="Pfam" id="PF25583"/>
    </source>
</evidence>
<dbReference type="EMBL" id="MIND01000018">
    <property type="protein sequence ID" value="POF86869.1"/>
    <property type="molecule type" value="Genomic_DNA"/>
</dbReference>
<reference evidence="2 3" key="1">
    <citation type="submission" date="2016-08" db="EMBL/GenBank/DDBJ databases">
        <authorList>
            <person name="Seilhamer J.J."/>
        </authorList>
    </citation>
    <scope>NUCLEOTIDE SEQUENCE [LARGE SCALE GENOMIC DNA]</scope>
    <source>
        <strain evidence="2 3">KT-27</strain>
    </source>
</reference>
<dbReference type="InterPro" id="IPR057727">
    <property type="entry name" value="WCX_dom"/>
</dbReference>
<accession>A0A2S3W7G9</accession>
<comment type="caution">
    <text evidence="2">The sequence shown here is derived from an EMBL/GenBank/DDBJ whole genome shotgun (WGS) entry which is preliminary data.</text>
</comment>
<dbReference type="SUPFAM" id="SSF46785">
    <property type="entry name" value="Winged helix' DNA-binding domain"/>
    <property type="match status" value="1"/>
</dbReference>
<protein>
    <submittedName>
        <fullName evidence="2">Transcriptional regulator</fullName>
    </submittedName>
</protein>
<name>A0A2S3W7G9_PSEPU</name>
<dbReference type="AlphaFoldDB" id="A0A2S3W7G9"/>
<feature type="domain" description="WCX" evidence="1">
    <location>
        <begin position="105"/>
        <end position="179"/>
    </location>
</feature>
<dbReference type="InterPro" id="IPR036390">
    <property type="entry name" value="WH_DNA-bd_sf"/>
</dbReference>
<gene>
    <name evidence="2" type="ORF">BGP80_02495</name>
</gene>
<sequence length="185" mass="20821">MPFATTRATLSRQWALLRQLPSRSPGITSAELVWGLRDVGFIVSKRTVERDLNELALIFPLERNDKSIPFGWHWSAAAVSELRGNFDLQAYLRGDALQPVQGDGIELQAWISDLLARQLRDAPLTPDMQLTALDHGHRLRATVSDGWPLRWWLLSQGDSLVVELPQPLREEIGRTLSSAAAQYQD</sequence>
<dbReference type="Proteomes" id="UP000237194">
    <property type="component" value="Unassembled WGS sequence"/>
</dbReference>